<comment type="catalytic activity">
    <reaction evidence="1">
        <text>S-ubiquitinyl-[E2 ubiquitin-conjugating enzyme]-L-cysteine + [acceptor protein]-L-lysine = [E2 ubiquitin-conjugating enzyme]-L-cysteine + N(6)-ubiquitinyl-[acceptor protein]-L-lysine.</text>
        <dbReference type="EC" id="2.3.2.27"/>
    </reaction>
</comment>
<evidence type="ECO:0000256" key="1">
    <source>
        <dbReference type="ARBA" id="ARBA00000900"/>
    </source>
</evidence>
<dbReference type="Gene3D" id="2.120.10.30">
    <property type="entry name" value="TolB, C-terminal domain"/>
    <property type="match status" value="2"/>
</dbReference>
<sequence>MAGNIEESEDIDDQLLTCAVCKLRFRDPRILPCLHTFCKECLDIWATKQQPLKCPTCRRNVTLPDQGVDGLRTNIYVNNLLDFAAVKKGAEPGVPCQVCEGKEGGARVWCVQCAVLLCESCTNTHNRFPTMKGHQIVTQEDLKATEFQRKSFCPKHEGQVLIFYCEPCQTLVCAACAVVDHRLDDEHKPVEIGDIAEKKKLGLQELLGKVDDRAKEVRAAVNDAGKEISELLTSTDTTIEQATVCFDHLITLVQDRKTEVINDIESSGQEVTKCLETQKEAIEFELSGLTSASEFGKQALEHGSDAHVIVAEGQARQRVEELLTTPTDLTVRPSQVVFSEGTAVAGLRENMKKAGCVQVTSKADVSKCSVEVNPAVVDVSSFTLLRTLDKNGHLCFVPKDDVTVTLKEPFGHDLPTSLQEKGRGLWEISYMPKLPGNHTLEVKVNGQPVAGRPFYVKVQYSHTPDLTIGKQSRGTGGENFGPVDVAVDTAGNIVVVDGKRERVHVFDPKTGQSLRHGTHLVGERPCGIDIDSNGRFTVASSCEGSQGVRVYSQKGALVERLFSDRFRELRGVAVLQNGRMVVSDKQEKSCFLLQPDKGLIREVGKGQLQDPWFIAADESRDLFYVTDGDANKVFAFDLDGKMTFCFGETGPSEGQFLCPSGITLDPEGNIIVVNFLDGRLQVFKPDGKYLRTVAKVNNFPSGIALTPNGHIAVACYWEHCVELHSYS</sequence>
<dbReference type="CDD" id="cd19757">
    <property type="entry name" value="Bbox1"/>
    <property type="match status" value="1"/>
</dbReference>
<dbReference type="PROSITE" id="PS50089">
    <property type="entry name" value="ZF_RING_2"/>
    <property type="match status" value="1"/>
</dbReference>
<dbReference type="AlphaFoldDB" id="A0A6P4Z405"/>
<dbReference type="PANTHER" id="PTHR25462">
    <property type="entry name" value="BONUS, ISOFORM C-RELATED"/>
    <property type="match status" value="1"/>
</dbReference>
<dbReference type="Pfam" id="PF08450">
    <property type="entry name" value="SGL"/>
    <property type="match status" value="1"/>
</dbReference>
<evidence type="ECO:0000256" key="7">
    <source>
        <dbReference type="ARBA" id="ARBA00022833"/>
    </source>
</evidence>
<dbReference type="PROSITE" id="PS50119">
    <property type="entry name" value="ZF_BBOX"/>
    <property type="match status" value="2"/>
</dbReference>
<keyword evidence="4" id="KW-0479">Metal-binding</keyword>
<dbReference type="GeneID" id="109478831"/>
<dbReference type="InterPro" id="IPR047153">
    <property type="entry name" value="TRIM45/56/19-like"/>
</dbReference>
<dbReference type="Gene3D" id="3.30.160.60">
    <property type="entry name" value="Classic Zinc Finger"/>
    <property type="match status" value="1"/>
</dbReference>
<dbReference type="SUPFAM" id="SSF81296">
    <property type="entry name" value="E set domains"/>
    <property type="match status" value="1"/>
</dbReference>
<dbReference type="RefSeq" id="XP_019636240.1">
    <property type="nucleotide sequence ID" value="XM_019780681.1"/>
</dbReference>
<dbReference type="InterPro" id="IPR013783">
    <property type="entry name" value="Ig-like_fold"/>
</dbReference>
<feature type="repeat" description="NHL" evidence="10">
    <location>
        <begin position="643"/>
        <end position="686"/>
    </location>
</feature>
<dbReference type="Pfam" id="PF13920">
    <property type="entry name" value="zf-C3HC4_3"/>
    <property type="match status" value="1"/>
</dbReference>
<dbReference type="PROSITE" id="PS00518">
    <property type="entry name" value="ZF_RING_1"/>
    <property type="match status" value="1"/>
</dbReference>
<evidence type="ECO:0000256" key="10">
    <source>
        <dbReference type="PROSITE-ProRule" id="PRU00504"/>
    </source>
</evidence>
<proteinExistence type="inferred from homology"/>
<reference evidence="14" key="1">
    <citation type="submission" date="2025-08" db="UniProtKB">
        <authorList>
            <consortium name="RefSeq"/>
        </authorList>
    </citation>
    <scope>IDENTIFICATION</scope>
    <source>
        <tissue evidence="14">Gonad</tissue>
    </source>
</reference>
<gene>
    <name evidence="14" type="primary">LOC109478831</name>
</gene>
<organism evidence="13 14">
    <name type="scientific">Branchiostoma belcheri</name>
    <name type="common">Amphioxus</name>
    <dbReference type="NCBI Taxonomy" id="7741"/>
    <lineage>
        <taxon>Eukaryota</taxon>
        <taxon>Metazoa</taxon>
        <taxon>Chordata</taxon>
        <taxon>Cephalochordata</taxon>
        <taxon>Leptocardii</taxon>
        <taxon>Amphioxiformes</taxon>
        <taxon>Branchiostomatidae</taxon>
        <taxon>Branchiostoma</taxon>
    </lineage>
</organism>
<dbReference type="Gene3D" id="2.60.40.10">
    <property type="entry name" value="Immunoglobulins"/>
    <property type="match status" value="1"/>
</dbReference>
<dbReference type="InterPro" id="IPR017868">
    <property type="entry name" value="Filamin/ABP280_repeat-like"/>
</dbReference>
<dbReference type="InterPro" id="IPR000315">
    <property type="entry name" value="Znf_B-box"/>
</dbReference>
<dbReference type="GO" id="GO:0061630">
    <property type="term" value="F:ubiquitin protein ligase activity"/>
    <property type="evidence" value="ECO:0007669"/>
    <property type="project" value="UniProtKB-EC"/>
</dbReference>
<dbReference type="InterPro" id="IPR001841">
    <property type="entry name" value="Znf_RING"/>
</dbReference>
<dbReference type="SMART" id="SM00184">
    <property type="entry name" value="RING"/>
    <property type="match status" value="1"/>
</dbReference>
<dbReference type="InterPro" id="IPR003649">
    <property type="entry name" value="Bbox_C"/>
</dbReference>
<dbReference type="Gene3D" id="4.10.830.40">
    <property type="match status" value="1"/>
</dbReference>
<evidence type="ECO:0000313" key="14">
    <source>
        <dbReference type="RefSeq" id="XP_019636240.1"/>
    </source>
</evidence>
<evidence type="ECO:0000256" key="8">
    <source>
        <dbReference type="PROSITE-ProRule" id="PRU00024"/>
    </source>
</evidence>
<dbReference type="SMART" id="SM00502">
    <property type="entry name" value="BBC"/>
    <property type="match status" value="1"/>
</dbReference>
<dbReference type="PROSITE" id="PS50194">
    <property type="entry name" value="FILAMIN_REPEAT"/>
    <property type="match status" value="1"/>
</dbReference>
<evidence type="ECO:0000259" key="12">
    <source>
        <dbReference type="PROSITE" id="PS50119"/>
    </source>
</evidence>
<keyword evidence="6 8" id="KW-0863">Zinc-finger</keyword>
<feature type="domain" description="B box-type" evidence="12">
    <location>
        <begin position="91"/>
        <end position="139"/>
    </location>
</feature>
<protein>
    <recommendedName>
        <fullName evidence="3">RING-type E3 ubiquitin transferase</fullName>
        <ecNumber evidence="3">2.3.2.27</ecNumber>
    </recommendedName>
</protein>
<dbReference type="Gene3D" id="3.30.40.10">
    <property type="entry name" value="Zinc/RING finger domain, C3HC4 (zinc finger)"/>
    <property type="match status" value="1"/>
</dbReference>
<dbReference type="SMART" id="SM00336">
    <property type="entry name" value="BBOX"/>
    <property type="match status" value="2"/>
</dbReference>
<dbReference type="Proteomes" id="UP000515135">
    <property type="component" value="Unplaced"/>
</dbReference>
<keyword evidence="7" id="KW-0862">Zinc</keyword>
<evidence type="ECO:0000256" key="6">
    <source>
        <dbReference type="ARBA" id="ARBA00022771"/>
    </source>
</evidence>
<dbReference type="InterPro" id="IPR014756">
    <property type="entry name" value="Ig_E-set"/>
</dbReference>
<evidence type="ECO:0000313" key="13">
    <source>
        <dbReference type="Proteomes" id="UP000515135"/>
    </source>
</evidence>
<dbReference type="FunFam" id="3.30.40.10:FF:000362">
    <property type="entry name" value="E3 ubiquitin-protein ligase TRIM56"/>
    <property type="match status" value="1"/>
</dbReference>
<feature type="domain" description="B box-type" evidence="12">
    <location>
        <begin position="148"/>
        <end position="192"/>
    </location>
</feature>
<feature type="domain" description="RING-type" evidence="11">
    <location>
        <begin position="18"/>
        <end position="58"/>
    </location>
</feature>
<dbReference type="Pfam" id="PF01436">
    <property type="entry name" value="NHL"/>
    <property type="match status" value="1"/>
</dbReference>
<dbReference type="GO" id="GO:0008270">
    <property type="term" value="F:zinc ion binding"/>
    <property type="evidence" value="ECO:0007669"/>
    <property type="project" value="UniProtKB-KW"/>
</dbReference>
<evidence type="ECO:0000256" key="4">
    <source>
        <dbReference type="ARBA" id="ARBA00022723"/>
    </source>
</evidence>
<name>A0A6P4Z405_BRABE</name>
<dbReference type="CDD" id="cd05819">
    <property type="entry name" value="NHL"/>
    <property type="match status" value="1"/>
</dbReference>
<dbReference type="SUPFAM" id="SSF57850">
    <property type="entry name" value="RING/U-box"/>
    <property type="match status" value="1"/>
</dbReference>
<dbReference type="SUPFAM" id="SSF57845">
    <property type="entry name" value="B-box zinc-binding domain"/>
    <property type="match status" value="1"/>
</dbReference>
<comment type="similarity">
    <text evidence="2">Belongs to the TRIM/RBCC family.</text>
</comment>
<keyword evidence="5" id="KW-0677">Repeat</keyword>
<dbReference type="KEGG" id="bbel:109478831"/>
<dbReference type="OrthoDB" id="252722at2759"/>
<evidence type="ECO:0000259" key="11">
    <source>
        <dbReference type="PROSITE" id="PS50089"/>
    </source>
</evidence>
<dbReference type="InterPro" id="IPR013083">
    <property type="entry name" value="Znf_RING/FYVE/PHD"/>
</dbReference>
<dbReference type="InterPro" id="IPR011042">
    <property type="entry name" value="6-blade_b-propeller_TolB-like"/>
</dbReference>
<keyword evidence="13" id="KW-1185">Reference proteome</keyword>
<dbReference type="InterPro" id="IPR001258">
    <property type="entry name" value="NHL_repeat"/>
</dbReference>
<dbReference type="EC" id="2.3.2.27" evidence="3"/>
<feature type="repeat" description="NHL" evidence="10">
    <location>
        <begin position="604"/>
        <end position="639"/>
    </location>
</feature>
<dbReference type="SUPFAM" id="SSF101898">
    <property type="entry name" value="NHL repeat"/>
    <property type="match status" value="1"/>
</dbReference>
<dbReference type="InterPro" id="IPR001298">
    <property type="entry name" value="Filamin/ABP280_rpt"/>
</dbReference>
<dbReference type="GO" id="GO:0006513">
    <property type="term" value="P:protein monoubiquitination"/>
    <property type="evidence" value="ECO:0007669"/>
    <property type="project" value="TreeGrafter"/>
</dbReference>
<dbReference type="Pfam" id="PF22586">
    <property type="entry name" value="ANCHR-like_BBOX"/>
    <property type="match status" value="1"/>
</dbReference>
<feature type="repeat" description="NHL" evidence="10">
    <location>
        <begin position="474"/>
        <end position="509"/>
    </location>
</feature>
<dbReference type="PANTHER" id="PTHR25462:SF229">
    <property type="entry name" value="TRANSCRIPTION INTERMEDIARY FACTOR 1-BETA"/>
    <property type="match status" value="1"/>
</dbReference>
<evidence type="ECO:0000256" key="2">
    <source>
        <dbReference type="ARBA" id="ARBA00008518"/>
    </source>
</evidence>
<dbReference type="Pfam" id="PF00630">
    <property type="entry name" value="Filamin"/>
    <property type="match status" value="1"/>
</dbReference>
<dbReference type="Pfam" id="PF00643">
    <property type="entry name" value="zf-B_box"/>
    <property type="match status" value="1"/>
</dbReference>
<dbReference type="InterPro" id="IPR017907">
    <property type="entry name" value="Znf_RING_CS"/>
</dbReference>
<evidence type="ECO:0000256" key="9">
    <source>
        <dbReference type="PROSITE-ProRule" id="PRU00087"/>
    </source>
</evidence>
<dbReference type="PROSITE" id="PS51125">
    <property type="entry name" value="NHL"/>
    <property type="match status" value="3"/>
</dbReference>
<feature type="repeat" description="Filamin" evidence="9">
    <location>
        <begin position="400"/>
        <end position="458"/>
    </location>
</feature>
<evidence type="ECO:0000256" key="3">
    <source>
        <dbReference type="ARBA" id="ARBA00012483"/>
    </source>
</evidence>
<dbReference type="SMART" id="SM00557">
    <property type="entry name" value="IG_FLMN"/>
    <property type="match status" value="1"/>
</dbReference>
<dbReference type="InterPro" id="IPR013658">
    <property type="entry name" value="SGL"/>
</dbReference>
<accession>A0A6P4Z405</accession>
<evidence type="ECO:0000256" key="5">
    <source>
        <dbReference type="ARBA" id="ARBA00022737"/>
    </source>
</evidence>